<sequence>MAVDLPLTRRSFLKAMGSGAFTVSVGSIGALTGACSPQRAEVRPPAPVAPTAHAAPQSTRAAPEWAPEPGKARWRVEGLPKVTGAKIYARDFKARDFPDWPQEENWLYALRCNRVDKTVEGFDLSVLPRALRPIEIVSNQTLNAQRIALSAHPNPVANKDIYLFAQEGFAANCYGQPIALLIFADFDTYRRAKKLLDFNDSVVRYGATVPRSAPVPFSSPKLYVRDDDTSFSNLNMDADSNGNPTQAFLTLNKNTAGHIRDLAREKVANGSWLRFDGAFQTPAIDPMFMEPEAGLACYERGTQTLQLVLGTQSPRDDGTTAGNLFTKSNIDVGRVHVIGCYPGGGFGGRDKSYFPMYLALAAPFAHGTLRWQQSRYEQFQVGLKRSETEFTESLWVDSKGKLQALDSTFTLNGGGKLNLTSATGDLAAMSAMSCYDIPRAIAQSSVMYTPEVFGGSQRGFGGPQAFLAIETLLDEAAQALHQSPFAVRRRNLLAKDRGKTLTGAPILFDLQLEALLDRLESHALWRERDSTRAQRRARGLRYGVGLAMSNQAYGTGKDAVFAMLQIKPNGTLHVITHYTDMGNGAATTLCLAPSTWLGQNAQDISISEVEVFAAIKDFKYNVLGKWPDDYRSYAISGPFSSSSACLGAFHHYQAVDRAAMTLLLQSVLPAARELWHGSRVEWQNVKWVDGKLTAPGRPALAWAALLDKMDRMQAPRVAAVHVTYAGAFWHSQYRFKLSNVDMDCDYIALGPDTKTLTGLAHGPLVPPHDAVGYGRTNYAPSAALVAVSVDPANGRVKVERVVTTLSAGRLICPEIVEGQSQGAVAMAIGNVLSETCPLGDDGPGNGRWNLDQYLVTRMTEAPAQELIALPPPADRNRHSARGIGEAVMCPIAPALLNALAMATGHRFRQTPVTPEVIRAALTGAQA</sequence>
<dbReference type="Proteomes" id="UP000433577">
    <property type="component" value="Chromosome 3"/>
</dbReference>
<evidence type="ECO:0000313" key="5">
    <source>
        <dbReference type="Proteomes" id="UP000433577"/>
    </source>
</evidence>
<evidence type="ECO:0000259" key="2">
    <source>
        <dbReference type="Pfam" id="PF02738"/>
    </source>
</evidence>
<dbReference type="OrthoDB" id="6177861at2"/>
<accession>A0A7Z2GNC0</accession>
<dbReference type="InterPro" id="IPR008274">
    <property type="entry name" value="AldOxase/xan_DH_MoCoBD1"/>
</dbReference>
<dbReference type="SUPFAM" id="SSF54665">
    <property type="entry name" value="CO dehydrogenase molybdoprotein N-domain-like"/>
    <property type="match status" value="1"/>
</dbReference>
<dbReference type="PANTHER" id="PTHR11908:SF123">
    <property type="entry name" value="ALDEHYDE OXIDOREDUCTASE MOLYBDENUM-BINDING SUBUNIT PAOC"/>
    <property type="match status" value="1"/>
</dbReference>
<dbReference type="InterPro" id="IPR006311">
    <property type="entry name" value="TAT_signal"/>
</dbReference>
<dbReference type="KEGG" id="pacs:FAZ98_23095"/>
<dbReference type="InterPro" id="IPR016208">
    <property type="entry name" value="Ald_Oxase/xanthine_DH-like"/>
</dbReference>
<dbReference type="Gene3D" id="3.30.365.10">
    <property type="entry name" value="Aldehyde oxidase/xanthine dehydrogenase, molybdopterin binding domain"/>
    <property type="match status" value="4"/>
</dbReference>
<dbReference type="InterPro" id="IPR036856">
    <property type="entry name" value="Ald_Oxase/Xan_DH_a/b_sf"/>
</dbReference>
<feature type="domain" description="Aldehyde oxidase/xanthine dehydrogenase first molybdopterin binding" evidence="2">
    <location>
        <begin position="274"/>
        <end position="492"/>
    </location>
</feature>
<dbReference type="Pfam" id="PF02738">
    <property type="entry name" value="MoCoBD_1"/>
    <property type="match status" value="1"/>
</dbReference>
<dbReference type="GO" id="GO:0005506">
    <property type="term" value="F:iron ion binding"/>
    <property type="evidence" value="ECO:0007669"/>
    <property type="project" value="InterPro"/>
</dbReference>
<dbReference type="PROSITE" id="PS51318">
    <property type="entry name" value="TAT"/>
    <property type="match status" value="1"/>
</dbReference>
<organism evidence="4 5">
    <name type="scientific">Paraburkholderia acidisoli</name>
    <dbReference type="NCBI Taxonomy" id="2571748"/>
    <lineage>
        <taxon>Bacteria</taxon>
        <taxon>Pseudomonadati</taxon>
        <taxon>Pseudomonadota</taxon>
        <taxon>Betaproteobacteria</taxon>
        <taxon>Burkholderiales</taxon>
        <taxon>Burkholderiaceae</taxon>
        <taxon>Paraburkholderia</taxon>
    </lineage>
</organism>
<keyword evidence="5" id="KW-1185">Reference proteome</keyword>
<evidence type="ECO:0000256" key="1">
    <source>
        <dbReference type="SAM" id="MobiDB-lite"/>
    </source>
</evidence>
<protein>
    <submittedName>
        <fullName evidence="4">Molybdopterin-dependent oxidoreductase</fullName>
    </submittedName>
</protein>
<dbReference type="PANTHER" id="PTHR11908">
    <property type="entry name" value="XANTHINE DEHYDROGENASE"/>
    <property type="match status" value="1"/>
</dbReference>
<dbReference type="Pfam" id="PF20256">
    <property type="entry name" value="MoCoBD_2"/>
    <property type="match status" value="2"/>
</dbReference>
<dbReference type="InterPro" id="IPR046867">
    <property type="entry name" value="AldOxase/xan_DH_MoCoBD2"/>
</dbReference>
<dbReference type="SUPFAM" id="SSF56003">
    <property type="entry name" value="Molybdenum cofactor-binding domain"/>
    <property type="match status" value="1"/>
</dbReference>
<dbReference type="EMBL" id="CP046915">
    <property type="protein sequence ID" value="QGZ64720.1"/>
    <property type="molecule type" value="Genomic_DNA"/>
</dbReference>
<feature type="region of interest" description="Disordered" evidence="1">
    <location>
        <begin position="40"/>
        <end position="69"/>
    </location>
</feature>
<name>A0A7Z2GNC0_9BURK</name>
<evidence type="ECO:0000313" key="4">
    <source>
        <dbReference type="EMBL" id="QGZ64720.1"/>
    </source>
</evidence>
<feature type="domain" description="Aldehyde oxidase/xanthine dehydrogenase second molybdopterin binding" evidence="3">
    <location>
        <begin position="769"/>
        <end position="862"/>
    </location>
</feature>
<feature type="domain" description="Aldehyde oxidase/xanthine dehydrogenase second molybdopterin binding" evidence="3">
    <location>
        <begin position="519"/>
        <end position="608"/>
    </location>
</feature>
<evidence type="ECO:0000259" key="3">
    <source>
        <dbReference type="Pfam" id="PF20256"/>
    </source>
</evidence>
<dbReference type="RefSeq" id="WP_158954430.1">
    <property type="nucleotide sequence ID" value="NZ_CP046915.1"/>
</dbReference>
<dbReference type="GO" id="GO:0016491">
    <property type="term" value="F:oxidoreductase activity"/>
    <property type="evidence" value="ECO:0007669"/>
    <property type="project" value="InterPro"/>
</dbReference>
<dbReference type="InterPro" id="IPR037165">
    <property type="entry name" value="AldOxase/xan_DH_Mopterin-bd_sf"/>
</dbReference>
<proteinExistence type="predicted"/>
<dbReference type="AlphaFoldDB" id="A0A7Z2GNC0"/>
<reference evidence="4 5" key="1">
    <citation type="submission" date="2019-12" db="EMBL/GenBank/DDBJ databases">
        <title>Paraburkholderia acidiphila 7Q-K02 sp. nov and Paraburkholderia acidisoli DHF22 sp. nov., two strains isolated from forest soil.</title>
        <authorList>
            <person name="Gao Z."/>
            <person name="Qiu L."/>
        </authorList>
    </citation>
    <scope>NUCLEOTIDE SEQUENCE [LARGE SCALE GENOMIC DNA]</scope>
    <source>
        <strain evidence="4 5">DHF22</strain>
    </source>
</reference>
<gene>
    <name evidence="4" type="ORF">FAZ98_23095</name>
</gene>